<reference evidence="4 5" key="1">
    <citation type="submission" date="2021-03" db="EMBL/GenBank/DDBJ databases">
        <title>Sequencing the genomes of 1000 actinobacteria strains.</title>
        <authorList>
            <person name="Klenk H.-P."/>
        </authorList>
    </citation>
    <scope>NUCLEOTIDE SEQUENCE [LARGE SCALE GENOMIC DNA]</scope>
    <source>
        <strain evidence="4 5">DSM 44580</strain>
    </source>
</reference>
<evidence type="ECO:0000256" key="1">
    <source>
        <dbReference type="ARBA" id="ARBA00023125"/>
    </source>
</evidence>
<evidence type="ECO:0000256" key="2">
    <source>
        <dbReference type="PROSITE-ProRule" id="PRU00335"/>
    </source>
</evidence>
<accession>A0ABS5AD27</accession>
<organism evidence="4 5">
    <name type="scientific">Crossiella equi</name>
    <dbReference type="NCBI Taxonomy" id="130796"/>
    <lineage>
        <taxon>Bacteria</taxon>
        <taxon>Bacillati</taxon>
        <taxon>Actinomycetota</taxon>
        <taxon>Actinomycetes</taxon>
        <taxon>Pseudonocardiales</taxon>
        <taxon>Pseudonocardiaceae</taxon>
        <taxon>Crossiella</taxon>
    </lineage>
</organism>
<dbReference type="PROSITE" id="PS50977">
    <property type="entry name" value="HTH_TETR_2"/>
    <property type="match status" value="1"/>
</dbReference>
<dbReference type="Proteomes" id="UP001519363">
    <property type="component" value="Unassembled WGS sequence"/>
</dbReference>
<gene>
    <name evidence="4" type="ORF">JOF53_003336</name>
</gene>
<feature type="domain" description="HTH tetR-type" evidence="3">
    <location>
        <begin position="22"/>
        <end position="82"/>
    </location>
</feature>
<dbReference type="InterPro" id="IPR009057">
    <property type="entry name" value="Homeodomain-like_sf"/>
</dbReference>
<evidence type="ECO:0000313" key="4">
    <source>
        <dbReference type="EMBL" id="MBP2474464.1"/>
    </source>
</evidence>
<feature type="DNA-binding region" description="H-T-H motif" evidence="2">
    <location>
        <begin position="45"/>
        <end position="64"/>
    </location>
</feature>
<dbReference type="EMBL" id="JAGIOO010000001">
    <property type="protein sequence ID" value="MBP2474464.1"/>
    <property type="molecule type" value="Genomic_DNA"/>
</dbReference>
<dbReference type="InterPro" id="IPR050109">
    <property type="entry name" value="HTH-type_TetR-like_transc_reg"/>
</dbReference>
<proteinExistence type="predicted"/>
<dbReference type="InterPro" id="IPR001647">
    <property type="entry name" value="HTH_TetR"/>
</dbReference>
<dbReference type="SUPFAM" id="SSF48498">
    <property type="entry name" value="Tetracyclin repressor-like, C-terminal domain"/>
    <property type="match status" value="1"/>
</dbReference>
<dbReference type="PRINTS" id="PR00455">
    <property type="entry name" value="HTHTETR"/>
</dbReference>
<comment type="caution">
    <text evidence="4">The sequence shown here is derived from an EMBL/GenBank/DDBJ whole genome shotgun (WGS) entry which is preliminary data.</text>
</comment>
<dbReference type="RefSeq" id="WP_209707076.1">
    <property type="nucleotide sequence ID" value="NZ_JAGIOO010000001.1"/>
</dbReference>
<dbReference type="PANTHER" id="PTHR30055:SF226">
    <property type="entry name" value="HTH-TYPE TRANSCRIPTIONAL REGULATOR PKSA"/>
    <property type="match status" value="1"/>
</dbReference>
<name>A0ABS5AD27_9PSEU</name>
<dbReference type="InterPro" id="IPR036271">
    <property type="entry name" value="Tet_transcr_reg_TetR-rel_C_sf"/>
</dbReference>
<evidence type="ECO:0000313" key="5">
    <source>
        <dbReference type="Proteomes" id="UP001519363"/>
    </source>
</evidence>
<keyword evidence="1 2" id="KW-0238">DNA-binding</keyword>
<dbReference type="Gene3D" id="1.10.357.10">
    <property type="entry name" value="Tetracycline Repressor, domain 2"/>
    <property type="match status" value="1"/>
</dbReference>
<sequence>MGHETGTAARIYRGMRPEQRKADRRARLVEAALELFTTAGYHGTRIEQLCTHAGVSTRNFYEEFPNKEALLLSLHNDINAIALNHVVNGLRSLPDSATPAERIGTLLDVFMADITADPRRPRVAYVEAVAVSPAMERQHQRWVGEWATLIEGEAARAAKRGQAPERDYHLIATALVGAVTGLLREWQAAAKPMPAEQVTATMRHIMVAAITHPG</sequence>
<dbReference type="SUPFAM" id="SSF46689">
    <property type="entry name" value="Homeodomain-like"/>
    <property type="match status" value="1"/>
</dbReference>
<dbReference type="Pfam" id="PF00440">
    <property type="entry name" value="TetR_N"/>
    <property type="match status" value="1"/>
</dbReference>
<keyword evidence="5" id="KW-1185">Reference proteome</keyword>
<dbReference type="PANTHER" id="PTHR30055">
    <property type="entry name" value="HTH-TYPE TRANSCRIPTIONAL REGULATOR RUTR"/>
    <property type="match status" value="1"/>
</dbReference>
<dbReference type="Gene3D" id="1.10.10.60">
    <property type="entry name" value="Homeodomain-like"/>
    <property type="match status" value="1"/>
</dbReference>
<protein>
    <submittedName>
        <fullName evidence="4">AcrR family transcriptional regulator</fullName>
    </submittedName>
</protein>
<evidence type="ECO:0000259" key="3">
    <source>
        <dbReference type="PROSITE" id="PS50977"/>
    </source>
</evidence>